<dbReference type="FunFam" id="3.40.50.970:FF:000007">
    <property type="entry name" value="Acetolactate synthase"/>
    <property type="match status" value="1"/>
</dbReference>
<gene>
    <name evidence="7" type="ORF">CWI73_06655</name>
</gene>
<dbReference type="RefSeq" id="WP_126752075.1">
    <property type="nucleotide sequence ID" value="NZ_JBHUMT010000001.1"/>
</dbReference>
<dbReference type="EMBL" id="PIQA01000004">
    <property type="protein sequence ID" value="RUO64373.1"/>
    <property type="molecule type" value="Genomic_DNA"/>
</dbReference>
<dbReference type="Gene3D" id="3.40.50.1220">
    <property type="entry name" value="TPP-binding domain"/>
    <property type="match status" value="1"/>
</dbReference>
<evidence type="ECO:0000259" key="6">
    <source>
        <dbReference type="Pfam" id="PF02776"/>
    </source>
</evidence>
<reference evidence="7 8" key="1">
    <citation type="journal article" date="2011" name="Front. Microbiol.">
        <title>Genomic signatures of strain selection and enhancement in Bacillus atrophaeus var. globigii, a historical biowarfare simulant.</title>
        <authorList>
            <person name="Gibbons H.S."/>
            <person name="Broomall S.M."/>
            <person name="McNew L.A."/>
            <person name="Daligault H."/>
            <person name="Chapman C."/>
            <person name="Bruce D."/>
            <person name="Karavis M."/>
            <person name="Krepps M."/>
            <person name="McGregor P.A."/>
            <person name="Hong C."/>
            <person name="Park K.H."/>
            <person name="Akmal A."/>
            <person name="Feldman A."/>
            <person name="Lin J.S."/>
            <person name="Chang W.E."/>
            <person name="Higgs B.W."/>
            <person name="Demirev P."/>
            <person name="Lindquist J."/>
            <person name="Liem A."/>
            <person name="Fochler E."/>
            <person name="Read T.D."/>
            <person name="Tapia R."/>
            <person name="Johnson S."/>
            <person name="Bishop-Lilly K.A."/>
            <person name="Detter C."/>
            <person name="Han C."/>
            <person name="Sozhamannan S."/>
            <person name="Rosenzweig C.N."/>
            <person name="Skowronski E.W."/>
        </authorList>
    </citation>
    <scope>NUCLEOTIDE SEQUENCE [LARGE SCALE GENOMIC DNA]</scope>
    <source>
        <strain evidence="7 8">TPS4-2</strain>
    </source>
</reference>
<dbReference type="AlphaFoldDB" id="A0A432YRT4"/>
<dbReference type="GO" id="GO:0050660">
    <property type="term" value="F:flavin adenine dinucleotide binding"/>
    <property type="evidence" value="ECO:0007669"/>
    <property type="project" value="TreeGrafter"/>
</dbReference>
<dbReference type="InterPro" id="IPR029061">
    <property type="entry name" value="THDP-binding"/>
</dbReference>
<dbReference type="GO" id="GO:0009097">
    <property type="term" value="P:isoleucine biosynthetic process"/>
    <property type="evidence" value="ECO:0007669"/>
    <property type="project" value="TreeGrafter"/>
</dbReference>
<comment type="caution">
    <text evidence="7">The sequence shown here is derived from an EMBL/GenBank/DDBJ whole genome shotgun (WGS) entry which is preliminary data.</text>
</comment>
<feature type="domain" description="Thiamine pyrophosphate enzyme N-terminal TPP-binding" evidence="6">
    <location>
        <begin position="1"/>
        <end position="116"/>
    </location>
</feature>
<feature type="domain" description="Thiamine pyrophosphate enzyme TPP-binding" evidence="5">
    <location>
        <begin position="381"/>
        <end position="527"/>
    </location>
</feature>
<name>A0A432YRT4_9GAMM</name>
<accession>A0A432YRT4</accession>
<dbReference type="SUPFAM" id="SSF52518">
    <property type="entry name" value="Thiamin diphosphate-binding fold (THDP-binding)"/>
    <property type="match status" value="2"/>
</dbReference>
<evidence type="ECO:0000313" key="8">
    <source>
        <dbReference type="Proteomes" id="UP000288361"/>
    </source>
</evidence>
<organism evidence="7 8">
    <name type="scientific">Idiomarina piscisalsi</name>
    <dbReference type="NCBI Taxonomy" id="1096243"/>
    <lineage>
        <taxon>Bacteria</taxon>
        <taxon>Pseudomonadati</taxon>
        <taxon>Pseudomonadota</taxon>
        <taxon>Gammaproteobacteria</taxon>
        <taxon>Alteromonadales</taxon>
        <taxon>Idiomarinaceae</taxon>
        <taxon>Idiomarina</taxon>
    </lineage>
</organism>
<dbReference type="Pfam" id="PF02776">
    <property type="entry name" value="TPP_enzyme_N"/>
    <property type="match status" value="1"/>
</dbReference>
<dbReference type="InterPro" id="IPR000399">
    <property type="entry name" value="TPP-bd_CS"/>
</dbReference>
<evidence type="ECO:0000256" key="2">
    <source>
        <dbReference type="ARBA" id="ARBA00023052"/>
    </source>
</evidence>
<proteinExistence type="inferred from homology"/>
<dbReference type="GO" id="GO:0005948">
    <property type="term" value="C:acetolactate synthase complex"/>
    <property type="evidence" value="ECO:0007669"/>
    <property type="project" value="TreeGrafter"/>
</dbReference>
<dbReference type="InterPro" id="IPR029035">
    <property type="entry name" value="DHS-like_NAD/FAD-binding_dom"/>
</dbReference>
<dbReference type="GO" id="GO:0009099">
    <property type="term" value="P:L-valine biosynthetic process"/>
    <property type="evidence" value="ECO:0007669"/>
    <property type="project" value="TreeGrafter"/>
</dbReference>
<dbReference type="InterPro" id="IPR011766">
    <property type="entry name" value="TPP_enzyme_TPP-bd"/>
</dbReference>
<dbReference type="NCBIfam" id="NF006187">
    <property type="entry name" value="PRK08322.1"/>
    <property type="match status" value="1"/>
</dbReference>
<dbReference type="PANTHER" id="PTHR18968">
    <property type="entry name" value="THIAMINE PYROPHOSPHATE ENZYMES"/>
    <property type="match status" value="1"/>
</dbReference>
<dbReference type="InterPro" id="IPR012001">
    <property type="entry name" value="Thiamin_PyroP_enz_TPP-bd_dom"/>
</dbReference>
<dbReference type="Pfam" id="PF02775">
    <property type="entry name" value="TPP_enzyme_C"/>
    <property type="match status" value="1"/>
</dbReference>
<dbReference type="Pfam" id="PF00205">
    <property type="entry name" value="TPP_enzyme_M"/>
    <property type="match status" value="1"/>
</dbReference>
<dbReference type="GO" id="GO:0030976">
    <property type="term" value="F:thiamine pyrophosphate binding"/>
    <property type="evidence" value="ECO:0007669"/>
    <property type="project" value="InterPro"/>
</dbReference>
<evidence type="ECO:0000313" key="7">
    <source>
        <dbReference type="EMBL" id="RUO64373.1"/>
    </source>
</evidence>
<dbReference type="CDD" id="cd02010">
    <property type="entry name" value="TPP_ALS"/>
    <property type="match status" value="1"/>
</dbReference>
<keyword evidence="2 3" id="KW-0786">Thiamine pyrophosphate</keyword>
<dbReference type="GO" id="GO:0000287">
    <property type="term" value="F:magnesium ion binding"/>
    <property type="evidence" value="ECO:0007669"/>
    <property type="project" value="InterPro"/>
</dbReference>
<feature type="domain" description="Thiamine pyrophosphate enzyme central" evidence="4">
    <location>
        <begin position="186"/>
        <end position="322"/>
    </location>
</feature>
<dbReference type="PROSITE" id="PS00187">
    <property type="entry name" value="TPP_ENZYMES"/>
    <property type="match status" value="1"/>
</dbReference>
<dbReference type="GO" id="GO:0003984">
    <property type="term" value="F:acetolactate synthase activity"/>
    <property type="evidence" value="ECO:0007669"/>
    <property type="project" value="TreeGrafter"/>
</dbReference>
<comment type="similarity">
    <text evidence="1 3">Belongs to the TPP enzyme family.</text>
</comment>
<evidence type="ECO:0000259" key="4">
    <source>
        <dbReference type="Pfam" id="PF00205"/>
    </source>
</evidence>
<evidence type="ECO:0000256" key="3">
    <source>
        <dbReference type="RuleBase" id="RU362132"/>
    </source>
</evidence>
<dbReference type="Proteomes" id="UP000288361">
    <property type="component" value="Unassembled WGS sequence"/>
</dbReference>
<sequence>MKASDLFVKALENEGVEYVFGIPGEENLDLLESLSKSNIELILTRHEQGAGFMAATYGRLTGKPGVCLSTLGPGATNLVTPVAYAQLGAMPMVVITGQKPIKERQQGQFQIIDVVDMMTPITKYTQPIISANSIPAHIREAFRRAEDERPGASHLELSDDIAREEVSANPITPSFSRRPITEHKAVRHVLQLLKDAKHPVLLIGAAANRKITAKMLRAFVDKTGIPFITTQMGKGVINEDHPRWLGNAAVSDGDYPHRAIEKADLILNVGHDVVEKPPFMMKTGVNDDRKVVHINFQGAQVDPVYFPHASMIGDIGNSIWQLKEGIEPQEHWDFDFMLKVRDHMRDHTDEGADDDRFPILPQRLVEDVRDVMPDDGVIALDNGIYKIWFARNYPAREPNTVLLDNALASMGAGLPSAMAAKLVNPEKKVMAICGDGGFMMNSQELETAVRMNLDIVIVILNDSGYGMIKWKQQHMGLSDYGLDFNNPDFVKYAESYGAKGYRVDSTENLIPLMKECLDKPGVHLIDVPMDYSQNDRLLNEEIPERSRAIKAY</sequence>
<dbReference type="PANTHER" id="PTHR18968:SF129">
    <property type="entry name" value="ACETOLACTATE SYNTHASE"/>
    <property type="match status" value="1"/>
</dbReference>
<dbReference type="InterPro" id="IPR012000">
    <property type="entry name" value="Thiamin_PyroP_enz_cen_dom"/>
</dbReference>
<evidence type="ECO:0000256" key="1">
    <source>
        <dbReference type="ARBA" id="ARBA00007812"/>
    </source>
</evidence>
<protein>
    <submittedName>
        <fullName evidence="7">Acetolactate synthase large subunit</fullName>
    </submittedName>
</protein>
<evidence type="ECO:0000259" key="5">
    <source>
        <dbReference type="Pfam" id="PF02775"/>
    </source>
</evidence>
<dbReference type="InterPro" id="IPR045229">
    <property type="entry name" value="TPP_enz"/>
</dbReference>
<dbReference type="SUPFAM" id="SSF52467">
    <property type="entry name" value="DHS-like NAD/FAD-binding domain"/>
    <property type="match status" value="1"/>
</dbReference>
<dbReference type="Gene3D" id="3.40.50.970">
    <property type="match status" value="2"/>
</dbReference>
<dbReference type="CDD" id="cd07035">
    <property type="entry name" value="TPP_PYR_POX_like"/>
    <property type="match status" value="1"/>
</dbReference>